<accession>A0A9J7KTG3</accession>
<dbReference type="PROSITE" id="PS00027">
    <property type="entry name" value="HOMEOBOX_1"/>
    <property type="match status" value="1"/>
</dbReference>
<dbReference type="InterPro" id="IPR001356">
    <property type="entry name" value="HD"/>
</dbReference>
<dbReference type="Gene3D" id="1.10.10.60">
    <property type="entry name" value="Homeodomain-like"/>
    <property type="match status" value="1"/>
</dbReference>
<gene>
    <name evidence="12" type="primary">LOC118411568</name>
</gene>
<dbReference type="OMA" id="CLQEQFR"/>
<dbReference type="InterPro" id="IPR009057">
    <property type="entry name" value="Homeodomain-like_sf"/>
</dbReference>
<dbReference type="SMART" id="SM00389">
    <property type="entry name" value="HOX"/>
    <property type="match status" value="1"/>
</dbReference>
<comment type="similarity">
    <text evidence="2">Belongs to the paired homeobox family.</text>
</comment>
<dbReference type="SUPFAM" id="SSF46689">
    <property type="entry name" value="Homeodomain-like"/>
    <property type="match status" value="1"/>
</dbReference>
<organism evidence="11 12">
    <name type="scientific">Branchiostoma floridae</name>
    <name type="common">Florida lancelet</name>
    <name type="synonym">Amphioxus</name>
    <dbReference type="NCBI Taxonomy" id="7739"/>
    <lineage>
        <taxon>Eukaryota</taxon>
        <taxon>Metazoa</taxon>
        <taxon>Chordata</taxon>
        <taxon>Cephalochordata</taxon>
        <taxon>Leptocardii</taxon>
        <taxon>Amphioxiformes</taxon>
        <taxon>Branchiostomatidae</taxon>
        <taxon>Branchiostoma</taxon>
    </lineage>
</organism>
<dbReference type="RefSeq" id="XP_035669822.1">
    <property type="nucleotide sequence ID" value="XM_035813929.1"/>
</dbReference>
<dbReference type="Pfam" id="PF03826">
    <property type="entry name" value="OAR"/>
    <property type="match status" value="1"/>
</dbReference>
<evidence type="ECO:0000313" key="11">
    <source>
        <dbReference type="Proteomes" id="UP000001554"/>
    </source>
</evidence>
<dbReference type="Proteomes" id="UP000001554">
    <property type="component" value="Chromosome 3"/>
</dbReference>
<dbReference type="InterPro" id="IPR052488">
    <property type="entry name" value="DMBX_homeobox"/>
</dbReference>
<dbReference type="PROSITE" id="PS50071">
    <property type="entry name" value="HOMEOBOX_2"/>
    <property type="match status" value="1"/>
</dbReference>
<name>A0A9J7KTG3_BRAFL</name>
<feature type="compositionally biased region" description="Basic and acidic residues" evidence="8">
    <location>
        <begin position="170"/>
        <end position="193"/>
    </location>
</feature>
<reference evidence="11" key="1">
    <citation type="journal article" date="2020" name="Nat. Ecol. Evol.">
        <title>Deeply conserved synteny resolves early events in vertebrate evolution.</title>
        <authorList>
            <person name="Simakov O."/>
            <person name="Marletaz F."/>
            <person name="Yue J.X."/>
            <person name="O'Connell B."/>
            <person name="Jenkins J."/>
            <person name="Brandt A."/>
            <person name="Calef R."/>
            <person name="Tung C.H."/>
            <person name="Huang T.K."/>
            <person name="Schmutz J."/>
            <person name="Satoh N."/>
            <person name="Yu J.K."/>
            <person name="Putnam N.H."/>
            <person name="Green R.E."/>
            <person name="Rokhsar D.S."/>
        </authorList>
    </citation>
    <scope>NUCLEOTIDE SEQUENCE [LARGE SCALE GENOMIC DNA]</scope>
    <source>
        <strain evidence="11">S238N-H82</strain>
    </source>
</reference>
<keyword evidence="11" id="KW-1185">Reference proteome</keyword>
<feature type="domain" description="Homeobox" evidence="9">
    <location>
        <begin position="102"/>
        <end position="162"/>
    </location>
</feature>
<evidence type="ECO:0000256" key="6">
    <source>
        <dbReference type="PROSITE-ProRule" id="PRU00108"/>
    </source>
</evidence>
<dbReference type="KEGG" id="bfo:118411568"/>
<reference evidence="12" key="2">
    <citation type="submission" date="2025-08" db="UniProtKB">
        <authorList>
            <consortium name="RefSeq"/>
        </authorList>
    </citation>
    <scope>IDENTIFICATION</scope>
    <source>
        <strain evidence="12">S238N-H82</strain>
        <tissue evidence="12">Testes</tissue>
    </source>
</reference>
<keyword evidence="4 6" id="KW-0371">Homeobox</keyword>
<dbReference type="GO" id="GO:0006357">
    <property type="term" value="P:regulation of transcription by RNA polymerase II"/>
    <property type="evidence" value="ECO:0000318"/>
    <property type="project" value="GO_Central"/>
</dbReference>
<dbReference type="PANTHER" id="PTHR46639:SF2">
    <property type="entry name" value="DIENCEPHALON_MESENCEPHALON HOMEOBOX PROTEIN 1"/>
    <property type="match status" value="1"/>
</dbReference>
<dbReference type="PANTHER" id="PTHR46639">
    <property type="entry name" value="DIENCEPHALON/MESENCEPHALON HOMEOBOX PROTEIN 1"/>
    <property type="match status" value="1"/>
</dbReference>
<dbReference type="Pfam" id="PF00046">
    <property type="entry name" value="Homeodomain"/>
    <property type="match status" value="1"/>
</dbReference>
<dbReference type="OrthoDB" id="6159439at2759"/>
<evidence type="ECO:0000256" key="4">
    <source>
        <dbReference type="ARBA" id="ARBA00023155"/>
    </source>
</evidence>
<feature type="DNA-binding region" description="Homeobox" evidence="6">
    <location>
        <begin position="104"/>
        <end position="163"/>
    </location>
</feature>
<evidence type="ECO:0000259" key="9">
    <source>
        <dbReference type="PROSITE" id="PS50071"/>
    </source>
</evidence>
<proteinExistence type="inferred from homology"/>
<dbReference type="GO" id="GO:0000981">
    <property type="term" value="F:DNA-binding transcription factor activity, RNA polymerase II-specific"/>
    <property type="evidence" value="ECO:0000318"/>
    <property type="project" value="GO_Central"/>
</dbReference>
<comment type="subcellular location">
    <subcellularLocation>
        <location evidence="1 6 7">Nucleus</location>
    </subcellularLocation>
</comment>
<dbReference type="InterPro" id="IPR017970">
    <property type="entry name" value="Homeobox_CS"/>
</dbReference>
<dbReference type="InterPro" id="IPR003654">
    <property type="entry name" value="OAR_dom"/>
</dbReference>
<keyword evidence="3 6" id="KW-0238">DNA-binding</keyword>
<evidence type="ECO:0000256" key="7">
    <source>
        <dbReference type="RuleBase" id="RU000682"/>
    </source>
</evidence>
<dbReference type="GO" id="GO:0005634">
    <property type="term" value="C:nucleus"/>
    <property type="evidence" value="ECO:0007669"/>
    <property type="project" value="UniProtKB-SubCell"/>
</dbReference>
<feature type="compositionally biased region" description="Polar residues" evidence="8">
    <location>
        <begin position="279"/>
        <end position="296"/>
    </location>
</feature>
<evidence type="ECO:0000256" key="3">
    <source>
        <dbReference type="ARBA" id="ARBA00023125"/>
    </source>
</evidence>
<evidence type="ECO:0000256" key="8">
    <source>
        <dbReference type="SAM" id="MobiDB-lite"/>
    </source>
</evidence>
<feature type="region of interest" description="Disordered" evidence="8">
    <location>
        <begin position="159"/>
        <end position="296"/>
    </location>
</feature>
<evidence type="ECO:0000256" key="5">
    <source>
        <dbReference type="ARBA" id="ARBA00023242"/>
    </source>
</evidence>
<evidence type="ECO:0000259" key="10">
    <source>
        <dbReference type="PROSITE" id="PS50803"/>
    </source>
</evidence>
<evidence type="ECO:0000256" key="1">
    <source>
        <dbReference type="ARBA" id="ARBA00004123"/>
    </source>
</evidence>
<protein>
    <submittedName>
        <fullName evidence="12">Diencephalon/mesencephalon homeobox protein 1-like isoform X1</fullName>
    </submittedName>
</protein>
<dbReference type="AlphaFoldDB" id="A0A9J7KTG3"/>
<dbReference type="CDD" id="cd00086">
    <property type="entry name" value="homeodomain"/>
    <property type="match status" value="1"/>
</dbReference>
<feature type="domain" description="OAR" evidence="10">
    <location>
        <begin position="392"/>
        <end position="405"/>
    </location>
</feature>
<dbReference type="FunFam" id="1.10.10.60:FF:000551">
    <property type="entry name" value="Predicted protein"/>
    <property type="match status" value="1"/>
</dbReference>
<keyword evidence="5 6" id="KW-0539">Nucleus</keyword>
<evidence type="ECO:0000313" key="12">
    <source>
        <dbReference type="RefSeq" id="XP_035669822.1"/>
    </source>
</evidence>
<dbReference type="GeneID" id="118411568"/>
<feature type="compositionally biased region" description="Low complexity" evidence="8">
    <location>
        <begin position="260"/>
        <end position="271"/>
    </location>
</feature>
<dbReference type="GO" id="GO:0000977">
    <property type="term" value="F:RNA polymerase II transcription regulatory region sequence-specific DNA binding"/>
    <property type="evidence" value="ECO:0000318"/>
    <property type="project" value="GO_Central"/>
</dbReference>
<sequence>MNMTAPGKNTGTTMPLYALHNKYGMLPYFPRFTSTEVAAMQHYNMNGYNMQTLSAMYNLHAQAQQAHPEYGPSVHALTLAERLAGTPVPNIILEARYGAQHRKQRRSRTAFTSQQLAALEKCFQKTHYPDVVMRERLAMCTNLPESRVQVWFKNRRAKWRKRQKMQQQQHQKEGDSKKDDEDKDGSEEAKTEETSSTVVSNDSERPSSLDVTPSSTLEPVLGDDGNDVTAGSDGSESDGGEDGACASAIDDAIHQREEASATTPSSETSEPLNRKRRGSASSMPTTSAGPEISRTMSFLTPGYNSAYSNSPLSLLQLQQQFQQHTMNINNLNNHMYHHQTHMQVPGPYVGIDHLQHQQPSFHAAPQPAWSRPPVLPPSVPPPPAVSKDMQINSIESLRMRARQHAAALGIHYSDI</sequence>
<evidence type="ECO:0000256" key="2">
    <source>
        <dbReference type="ARBA" id="ARBA00005733"/>
    </source>
</evidence>
<dbReference type="PROSITE" id="PS50803">
    <property type="entry name" value="OAR"/>
    <property type="match status" value="1"/>
</dbReference>